<organism evidence="1">
    <name type="scientific">Candidatus Kentrum sp. LPFa</name>
    <dbReference type="NCBI Taxonomy" id="2126335"/>
    <lineage>
        <taxon>Bacteria</taxon>
        <taxon>Pseudomonadati</taxon>
        <taxon>Pseudomonadota</taxon>
        <taxon>Gammaproteobacteria</taxon>
        <taxon>Candidatus Kentrum</taxon>
    </lineage>
</organism>
<protein>
    <submittedName>
        <fullName evidence="1">Uncharacterized protein</fullName>
    </submittedName>
</protein>
<sequence>MRWRAALLKLGASSLSLGTSRLRLMKRVPITLENETTTPVGRVDLRVTRQNASKMSGYGGSAPNPTYKSRLLFHSKAQSLSVKVPSLIVAAPSLSVENQRLSIKALNLSIEVPSLSVEARNLSVAVRNFSVVMQSRMSGYAQLNPTYRSLDVHVSENKNSERIGACARNTPLGSYCYALTCS</sequence>
<reference evidence="1" key="1">
    <citation type="submission" date="2019-02" db="EMBL/GenBank/DDBJ databases">
        <authorList>
            <person name="Gruber-Vodicka R. H."/>
            <person name="Seah K. B. B."/>
        </authorList>
    </citation>
    <scope>NUCLEOTIDE SEQUENCE</scope>
    <source>
        <strain evidence="1">BECK_S426</strain>
    </source>
</reference>
<name>A0A450XV08_9GAMM</name>
<accession>A0A450XV08</accession>
<dbReference type="EMBL" id="CAADFP010000190">
    <property type="protein sequence ID" value="VFK33067.1"/>
    <property type="molecule type" value="Genomic_DNA"/>
</dbReference>
<gene>
    <name evidence="1" type="ORF">BECKLPF1236C_GA0070990_101906</name>
</gene>
<evidence type="ECO:0000313" key="1">
    <source>
        <dbReference type="EMBL" id="VFK33067.1"/>
    </source>
</evidence>
<dbReference type="AlphaFoldDB" id="A0A450XV08"/>
<proteinExistence type="predicted"/>